<dbReference type="InterPro" id="IPR050377">
    <property type="entry name" value="Radical_SAM_PqqE_MftC-like"/>
</dbReference>
<gene>
    <name evidence="6" type="ORF">A2943_00075</name>
</gene>
<dbReference type="Gene3D" id="3.20.20.70">
    <property type="entry name" value="Aldolase class I"/>
    <property type="match status" value="1"/>
</dbReference>
<dbReference type="PROSITE" id="PS51918">
    <property type="entry name" value="RADICAL_SAM"/>
    <property type="match status" value="1"/>
</dbReference>
<evidence type="ECO:0000256" key="2">
    <source>
        <dbReference type="ARBA" id="ARBA00022723"/>
    </source>
</evidence>
<evidence type="ECO:0000256" key="4">
    <source>
        <dbReference type="ARBA" id="ARBA00023014"/>
    </source>
</evidence>
<accession>A0A1F4XF11</accession>
<dbReference type="PANTHER" id="PTHR11228:SF34">
    <property type="entry name" value="TUNGSTEN-CONTAINING ALDEHYDE FERREDOXIN OXIDOREDUCTASE COFACTOR MODIFYING PROTEIN"/>
    <property type="match status" value="1"/>
</dbReference>
<dbReference type="InterPro" id="IPR007197">
    <property type="entry name" value="rSAM"/>
</dbReference>
<evidence type="ECO:0000259" key="5">
    <source>
        <dbReference type="PROSITE" id="PS51918"/>
    </source>
</evidence>
<organism evidence="6 7">
    <name type="scientific">Candidatus Adlerbacteria bacterium RIFCSPLOWO2_01_FULL_51_16</name>
    <dbReference type="NCBI Taxonomy" id="1797243"/>
    <lineage>
        <taxon>Bacteria</taxon>
        <taxon>Candidatus Adleribacteriota</taxon>
    </lineage>
</organism>
<comment type="caution">
    <text evidence="6">The sequence shown here is derived from an EMBL/GenBank/DDBJ whole genome shotgun (WGS) entry which is preliminary data.</text>
</comment>
<dbReference type="Pfam" id="PF04055">
    <property type="entry name" value="Radical_SAM"/>
    <property type="match status" value="1"/>
</dbReference>
<dbReference type="CDD" id="cd01335">
    <property type="entry name" value="Radical_SAM"/>
    <property type="match status" value="1"/>
</dbReference>
<dbReference type="AlphaFoldDB" id="A0A1F4XF11"/>
<keyword evidence="1" id="KW-0949">S-adenosyl-L-methionine</keyword>
<dbReference type="GO" id="GO:0046872">
    <property type="term" value="F:metal ion binding"/>
    <property type="evidence" value="ECO:0007669"/>
    <property type="project" value="UniProtKB-KW"/>
</dbReference>
<dbReference type="EMBL" id="MEWX01000026">
    <property type="protein sequence ID" value="OGC80259.1"/>
    <property type="molecule type" value="Genomic_DNA"/>
</dbReference>
<dbReference type="SUPFAM" id="SSF102114">
    <property type="entry name" value="Radical SAM enzymes"/>
    <property type="match status" value="1"/>
</dbReference>
<dbReference type="SFLD" id="SFLDG01067">
    <property type="entry name" value="SPASM/twitch_domain_containing"/>
    <property type="match status" value="1"/>
</dbReference>
<sequence>MQSFRIEDRHDFASKLRQESEFGRMQAYINWQRAVRDAKVKGLEAPRMPQGWGPLSLNLDLTTACNYACTHCIDWDMLNSRAKYDHEILMKSLWNLIERGLRSVILIGGGEPTLYPKFGDVVRFLKEHEVQVGIVSNGSRNEKICEIAPVLVKKDWVRFSLDSGTEKTFAAMHQPKKPIGLEKICSFVPRIRELNPLIAVGFSYIIVWGGAEREAHVKIIPNIGEMVAAAKLAREHSFTYISFKPFLTRHPDGAEVMDTAAVLQFNETVASIREALSEAKLLETEGFKVVESTNLRVLLEGNWRDYTRQPHMCHMMAFRQVLSPLGLYNCPAHRGETKARMGDPTSYRDESSITEFERSTTRMLETFDAMHECREVTCLYHSANHMLEGLIDGTLNAADVEALPDREDYFL</sequence>
<proteinExistence type="predicted"/>
<dbReference type="InterPro" id="IPR058240">
    <property type="entry name" value="rSAM_sf"/>
</dbReference>
<keyword evidence="2" id="KW-0479">Metal-binding</keyword>
<reference evidence="6 7" key="1">
    <citation type="journal article" date="2016" name="Nat. Commun.">
        <title>Thousands of microbial genomes shed light on interconnected biogeochemical processes in an aquifer system.</title>
        <authorList>
            <person name="Anantharaman K."/>
            <person name="Brown C.T."/>
            <person name="Hug L.A."/>
            <person name="Sharon I."/>
            <person name="Castelle C.J."/>
            <person name="Probst A.J."/>
            <person name="Thomas B.C."/>
            <person name="Singh A."/>
            <person name="Wilkins M.J."/>
            <person name="Karaoz U."/>
            <person name="Brodie E.L."/>
            <person name="Williams K.H."/>
            <person name="Hubbard S.S."/>
            <person name="Banfield J.F."/>
        </authorList>
    </citation>
    <scope>NUCLEOTIDE SEQUENCE [LARGE SCALE GENOMIC DNA]</scope>
</reference>
<dbReference type="Proteomes" id="UP000176185">
    <property type="component" value="Unassembled WGS sequence"/>
</dbReference>
<dbReference type="GO" id="GO:0003824">
    <property type="term" value="F:catalytic activity"/>
    <property type="evidence" value="ECO:0007669"/>
    <property type="project" value="InterPro"/>
</dbReference>
<evidence type="ECO:0000313" key="7">
    <source>
        <dbReference type="Proteomes" id="UP000176185"/>
    </source>
</evidence>
<dbReference type="GO" id="GO:0051536">
    <property type="term" value="F:iron-sulfur cluster binding"/>
    <property type="evidence" value="ECO:0007669"/>
    <property type="project" value="UniProtKB-KW"/>
</dbReference>
<protein>
    <recommendedName>
        <fullName evidence="5">Radical SAM core domain-containing protein</fullName>
    </recommendedName>
</protein>
<evidence type="ECO:0000313" key="6">
    <source>
        <dbReference type="EMBL" id="OGC80259.1"/>
    </source>
</evidence>
<keyword evidence="4" id="KW-0411">Iron-sulfur</keyword>
<dbReference type="InterPro" id="IPR013785">
    <property type="entry name" value="Aldolase_TIM"/>
</dbReference>
<name>A0A1F4XF11_9BACT</name>
<evidence type="ECO:0000256" key="3">
    <source>
        <dbReference type="ARBA" id="ARBA00023004"/>
    </source>
</evidence>
<dbReference type="PANTHER" id="PTHR11228">
    <property type="entry name" value="RADICAL SAM DOMAIN PROTEIN"/>
    <property type="match status" value="1"/>
</dbReference>
<dbReference type="STRING" id="1797243.A2943_00075"/>
<keyword evidence="3" id="KW-0408">Iron</keyword>
<feature type="domain" description="Radical SAM core" evidence="5">
    <location>
        <begin position="51"/>
        <end position="279"/>
    </location>
</feature>
<dbReference type="SFLD" id="SFLDS00029">
    <property type="entry name" value="Radical_SAM"/>
    <property type="match status" value="1"/>
</dbReference>
<evidence type="ECO:0000256" key="1">
    <source>
        <dbReference type="ARBA" id="ARBA00022691"/>
    </source>
</evidence>